<evidence type="ECO:0000313" key="1">
    <source>
        <dbReference type="EnsemblPlants" id="KQL29303"/>
    </source>
</evidence>
<dbReference type="Gramene" id="KQL29303">
    <property type="protein sequence ID" value="KQL29303"/>
    <property type="gene ID" value="SETIT_019028mg"/>
</dbReference>
<organism evidence="1 2">
    <name type="scientific">Setaria italica</name>
    <name type="common">Foxtail millet</name>
    <name type="synonym">Panicum italicum</name>
    <dbReference type="NCBI Taxonomy" id="4555"/>
    <lineage>
        <taxon>Eukaryota</taxon>
        <taxon>Viridiplantae</taxon>
        <taxon>Streptophyta</taxon>
        <taxon>Embryophyta</taxon>
        <taxon>Tracheophyta</taxon>
        <taxon>Spermatophyta</taxon>
        <taxon>Magnoliopsida</taxon>
        <taxon>Liliopsida</taxon>
        <taxon>Poales</taxon>
        <taxon>Poaceae</taxon>
        <taxon>PACMAD clade</taxon>
        <taxon>Panicoideae</taxon>
        <taxon>Panicodae</taxon>
        <taxon>Paniceae</taxon>
        <taxon>Cenchrinae</taxon>
        <taxon>Setaria</taxon>
    </lineage>
</organism>
<evidence type="ECO:0000313" key="2">
    <source>
        <dbReference type="Proteomes" id="UP000004995"/>
    </source>
</evidence>
<reference evidence="2" key="1">
    <citation type="journal article" date="2012" name="Nat. Biotechnol.">
        <title>Reference genome sequence of the model plant Setaria.</title>
        <authorList>
            <person name="Bennetzen J.L."/>
            <person name="Schmutz J."/>
            <person name="Wang H."/>
            <person name="Percifield R."/>
            <person name="Hawkins J."/>
            <person name="Pontaroli A.C."/>
            <person name="Estep M."/>
            <person name="Feng L."/>
            <person name="Vaughn J.N."/>
            <person name="Grimwood J."/>
            <person name="Jenkins J."/>
            <person name="Barry K."/>
            <person name="Lindquist E."/>
            <person name="Hellsten U."/>
            <person name="Deshpande S."/>
            <person name="Wang X."/>
            <person name="Wu X."/>
            <person name="Mitros T."/>
            <person name="Triplett J."/>
            <person name="Yang X."/>
            <person name="Ye C.Y."/>
            <person name="Mauro-Herrera M."/>
            <person name="Wang L."/>
            <person name="Li P."/>
            <person name="Sharma M."/>
            <person name="Sharma R."/>
            <person name="Ronald P.C."/>
            <person name="Panaud O."/>
            <person name="Kellogg E.A."/>
            <person name="Brutnell T.P."/>
            <person name="Doust A.N."/>
            <person name="Tuskan G.A."/>
            <person name="Rokhsar D."/>
            <person name="Devos K.M."/>
        </authorList>
    </citation>
    <scope>NUCLEOTIDE SEQUENCE [LARGE SCALE GENOMIC DNA]</scope>
    <source>
        <strain evidence="2">cv. Yugu1</strain>
    </source>
</reference>
<dbReference type="AlphaFoldDB" id="K3YXN2"/>
<keyword evidence="2" id="KW-1185">Reference proteome</keyword>
<protein>
    <submittedName>
        <fullName evidence="1">Uncharacterized protein</fullName>
    </submittedName>
</protein>
<accession>K3YXN2</accession>
<dbReference type="InParanoid" id="K3YXN2"/>
<sequence>MCVFVCCNKGVSLGCAHEGRTMRACIYYFTCPTSKSNEFMSLRKYFPRQIGI</sequence>
<name>K3YXN2_SETIT</name>
<dbReference type="EnsemblPlants" id="KQL29303">
    <property type="protein sequence ID" value="KQL29303"/>
    <property type="gene ID" value="SETIT_019028mg"/>
</dbReference>
<dbReference type="EMBL" id="AGNK02000205">
    <property type="status" value="NOT_ANNOTATED_CDS"/>
    <property type="molecule type" value="Genomic_DNA"/>
</dbReference>
<dbReference type="Proteomes" id="UP000004995">
    <property type="component" value="Unassembled WGS sequence"/>
</dbReference>
<proteinExistence type="predicted"/>
<reference evidence="1" key="2">
    <citation type="submission" date="2018-08" db="UniProtKB">
        <authorList>
            <consortium name="EnsemblPlants"/>
        </authorList>
    </citation>
    <scope>IDENTIFICATION</scope>
    <source>
        <strain evidence="1">Yugu1</strain>
    </source>
</reference>
<dbReference type="HOGENOM" id="CLU_3090855_0_0_1"/>